<dbReference type="Gene3D" id="1.20.1250.20">
    <property type="entry name" value="MFS general substrate transporter like domains"/>
    <property type="match status" value="1"/>
</dbReference>
<comment type="subcellular location">
    <subcellularLocation>
        <location evidence="1">Cell membrane</location>
        <topology evidence="1">Multi-pass membrane protein</topology>
    </subcellularLocation>
</comment>
<feature type="transmembrane region" description="Helical" evidence="8">
    <location>
        <begin position="43"/>
        <end position="66"/>
    </location>
</feature>
<dbReference type="EMBL" id="CP095072">
    <property type="protein sequence ID" value="UOQ48821.1"/>
    <property type="molecule type" value="Genomic_DNA"/>
</dbReference>
<dbReference type="PANTHER" id="PTHR43124">
    <property type="entry name" value="PURINE EFFLUX PUMP PBUE"/>
    <property type="match status" value="1"/>
</dbReference>
<feature type="transmembrane region" description="Helical" evidence="8">
    <location>
        <begin position="378"/>
        <end position="398"/>
    </location>
</feature>
<evidence type="ECO:0000259" key="9">
    <source>
        <dbReference type="PROSITE" id="PS50850"/>
    </source>
</evidence>
<feature type="transmembrane region" description="Helical" evidence="8">
    <location>
        <begin position="354"/>
        <end position="372"/>
    </location>
</feature>
<evidence type="ECO:0000256" key="5">
    <source>
        <dbReference type="ARBA" id="ARBA00022692"/>
    </source>
</evidence>
<dbReference type="InterPro" id="IPR036259">
    <property type="entry name" value="MFS_trans_sf"/>
</dbReference>
<feature type="transmembrane region" description="Helical" evidence="8">
    <location>
        <begin position="12"/>
        <end position="37"/>
    </location>
</feature>
<organism evidence="10 11">
    <name type="scientific">Gracilibacillus caseinilyticus</name>
    <dbReference type="NCBI Taxonomy" id="2932256"/>
    <lineage>
        <taxon>Bacteria</taxon>
        <taxon>Bacillati</taxon>
        <taxon>Bacillota</taxon>
        <taxon>Bacilli</taxon>
        <taxon>Bacillales</taxon>
        <taxon>Bacillaceae</taxon>
        <taxon>Gracilibacillus</taxon>
    </lineage>
</organism>
<keyword evidence="5 8" id="KW-0812">Transmembrane</keyword>
<dbReference type="InterPro" id="IPR020846">
    <property type="entry name" value="MFS_dom"/>
</dbReference>
<keyword evidence="7 8" id="KW-0472">Membrane</keyword>
<keyword evidence="4" id="KW-1003">Cell membrane</keyword>
<keyword evidence="3" id="KW-0813">Transport</keyword>
<evidence type="ECO:0000256" key="3">
    <source>
        <dbReference type="ARBA" id="ARBA00022448"/>
    </source>
</evidence>
<evidence type="ECO:0000256" key="2">
    <source>
        <dbReference type="ARBA" id="ARBA00007520"/>
    </source>
</evidence>
<dbReference type="PROSITE" id="PS00216">
    <property type="entry name" value="SUGAR_TRANSPORT_1"/>
    <property type="match status" value="1"/>
</dbReference>
<feature type="transmembrane region" description="Helical" evidence="8">
    <location>
        <begin position="312"/>
        <end position="333"/>
    </location>
</feature>
<feature type="transmembrane region" description="Helical" evidence="8">
    <location>
        <begin position="256"/>
        <end position="278"/>
    </location>
</feature>
<evidence type="ECO:0000256" key="7">
    <source>
        <dbReference type="ARBA" id="ARBA00023136"/>
    </source>
</evidence>
<dbReference type="InterPro" id="IPR050189">
    <property type="entry name" value="MFS_Efflux_Transporters"/>
</dbReference>
<protein>
    <submittedName>
        <fullName evidence="10">MFS transporter</fullName>
    </submittedName>
</protein>
<dbReference type="CDD" id="cd17474">
    <property type="entry name" value="MFS_YfmO_like"/>
    <property type="match status" value="1"/>
</dbReference>
<evidence type="ECO:0000256" key="4">
    <source>
        <dbReference type="ARBA" id="ARBA00022475"/>
    </source>
</evidence>
<dbReference type="InterPro" id="IPR011701">
    <property type="entry name" value="MFS"/>
</dbReference>
<evidence type="ECO:0000256" key="8">
    <source>
        <dbReference type="SAM" id="Phobius"/>
    </source>
</evidence>
<evidence type="ECO:0000313" key="11">
    <source>
        <dbReference type="Proteomes" id="UP000831782"/>
    </source>
</evidence>
<evidence type="ECO:0000256" key="1">
    <source>
        <dbReference type="ARBA" id="ARBA00004651"/>
    </source>
</evidence>
<keyword evidence="11" id="KW-1185">Reference proteome</keyword>
<accession>A0ABY4F304</accession>
<name>A0ABY4F304_9BACI</name>
<dbReference type="InterPro" id="IPR005829">
    <property type="entry name" value="Sugar_transporter_CS"/>
</dbReference>
<evidence type="ECO:0000256" key="6">
    <source>
        <dbReference type="ARBA" id="ARBA00022989"/>
    </source>
</evidence>
<dbReference type="Proteomes" id="UP000831782">
    <property type="component" value="Chromosome"/>
</dbReference>
<dbReference type="PRINTS" id="PR01035">
    <property type="entry name" value="TCRTETA"/>
</dbReference>
<feature type="transmembrane region" description="Helical" evidence="8">
    <location>
        <begin position="290"/>
        <end position="306"/>
    </location>
</feature>
<keyword evidence="6 8" id="KW-1133">Transmembrane helix</keyword>
<dbReference type="PROSITE" id="PS00217">
    <property type="entry name" value="SUGAR_TRANSPORT_2"/>
    <property type="match status" value="1"/>
</dbReference>
<gene>
    <name evidence="10" type="ORF">MUN88_01375</name>
</gene>
<comment type="similarity">
    <text evidence="2">Belongs to the major facilitator superfamily. TCR/Tet family.</text>
</comment>
<proteinExistence type="inferred from homology"/>
<feature type="transmembrane region" description="Helical" evidence="8">
    <location>
        <begin position="159"/>
        <end position="191"/>
    </location>
</feature>
<dbReference type="PANTHER" id="PTHR43124:SF3">
    <property type="entry name" value="CHLORAMPHENICOL EFFLUX PUMP RV0191"/>
    <property type="match status" value="1"/>
</dbReference>
<feature type="domain" description="Major facilitator superfamily (MFS) profile" evidence="9">
    <location>
        <begin position="12"/>
        <end position="402"/>
    </location>
</feature>
<feature type="transmembrane region" description="Helical" evidence="8">
    <location>
        <begin position="222"/>
        <end position="244"/>
    </location>
</feature>
<dbReference type="InterPro" id="IPR001958">
    <property type="entry name" value="Tet-R_TetA/multi-R_MdtG-like"/>
</dbReference>
<evidence type="ECO:0000313" key="10">
    <source>
        <dbReference type="EMBL" id="UOQ48821.1"/>
    </source>
</evidence>
<sequence length="406" mass="44156">MEGKNVKDKKLDLMALASIPLVMTLGNSMLIPILPIIEKEIGISAFQSSLIITVYSIVAILLIPFAGYLSDKIGRKKVIVPSLIITGIGGLISAFAAWKLDNPFMMILIGRFLQGIGASGAFPVVIPTVGDMFDDESDVSAGLGLIETSNTFGKVLSPIIGALLAMFIWFLPFLFIPIFSGIAIVLVLFFVKAPKDQKQEKKQSFKKFLQLIKQVFRDNGKWLVSTFLIGCINMFILFGFLFHFSSLLEKQFNLEGVIKGMVLAIPLLFLCIASYAAGKKIGENKVVMKWAILTGNAVGGIPLIFIQTDGSLFFLSFLLSVAGIGIGISLPTLDALITEGIEKDIRGTVTSLYSSMRFLGVAAGPPIIAIFIENKIDWMYYFLAGLSAIALLICFFAIKPGKEEAK</sequence>
<dbReference type="PROSITE" id="PS50850">
    <property type="entry name" value="MFS"/>
    <property type="match status" value="1"/>
</dbReference>
<dbReference type="SUPFAM" id="SSF103473">
    <property type="entry name" value="MFS general substrate transporter"/>
    <property type="match status" value="1"/>
</dbReference>
<feature type="transmembrane region" description="Helical" evidence="8">
    <location>
        <begin position="78"/>
        <end position="98"/>
    </location>
</feature>
<reference evidence="10 11" key="1">
    <citation type="submission" date="2022-04" db="EMBL/GenBank/DDBJ databases">
        <title>Gracilibacillus sp. isolated from saltern.</title>
        <authorList>
            <person name="Won M."/>
            <person name="Lee C.-M."/>
            <person name="Woen H.-Y."/>
            <person name="Kwon S.-W."/>
        </authorList>
    </citation>
    <scope>NUCLEOTIDE SEQUENCE [LARGE SCALE GENOMIC DNA]</scope>
    <source>
        <strain evidence="10 11">SSWR10-1</strain>
    </source>
</reference>
<dbReference type="Pfam" id="PF07690">
    <property type="entry name" value="MFS_1"/>
    <property type="match status" value="1"/>
</dbReference>